<dbReference type="Pfam" id="PF03168">
    <property type="entry name" value="LEA_2"/>
    <property type="match status" value="1"/>
</dbReference>
<name>A0A835LKI1_9MAGN</name>
<evidence type="ECO:0000256" key="4">
    <source>
        <dbReference type="ARBA" id="ARBA00023136"/>
    </source>
</evidence>
<dbReference type="OrthoDB" id="1889094at2759"/>
<keyword evidence="8" id="KW-1185">Reference proteome</keyword>
<dbReference type="GO" id="GO:0098542">
    <property type="term" value="P:defense response to other organism"/>
    <property type="evidence" value="ECO:0007669"/>
    <property type="project" value="InterPro"/>
</dbReference>
<feature type="transmembrane region" description="Helical" evidence="5">
    <location>
        <begin position="33"/>
        <end position="66"/>
    </location>
</feature>
<dbReference type="GO" id="GO:0005886">
    <property type="term" value="C:plasma membrane"/>
    <property type="evidence" value="ECO:0007669"/>
    <property type="project" value="TreeGrafter"/>
</dbReference>
<evidence type="ECO:0000256" key="1">
    <source>
        <dbReference type="ARBA" id="ARBA00004167"/>
    </source>
</evidence>
<organism evidence="7 8">
    <name type="scientific">Coptis chinensis</name>
    <dbReference type="NCBI Taxonomy" id="261450"/>
    <lineage>
        <taxon>Eukaryota</taxon>
        <taxon>Viridiplantae</taxon>
        <taxon>Streptophyta</taxon>
        <taxon>Embryophyta</taxon>
        <taxon>Tracheophyta</taxon>
        <taxon>Spermatophyta</taxon>
        <taxon>Magnoliopsida</taxon>
        <taxon>Ranunculales</taxon>
        <taxon>Ranunculaceae</taxon>
        <taxon>Coptidoideae</taxon>
        <taxon>Coptis</taxon>
    </lineage>
</organism>
<sequence length="225" mass="26081">MGESKQPILNGAFYGPSVPPQQSYHRHGRGRGLCCGPCCLLGFLFKIIITIVVMIGIVALVFWLIFRPTEVKFHVVDATLTEFNLTDNNNQIRYNLALDMSVRNSNKRIGVYYDRIEARAYYENELFATTTLTPFYQGRKNTTMLRPVFQGTSTITLRDSEITTFDREKNDGNFNIDIRLYLRIRFKVNRVKTRRLKPKIKCDLNVPFNRASTVAFNTKRCKIDY</sequence>
<evidence type="ECO:0000313" key="8">
    <source>
        <dbReference type="Proteomes" id="UP000631114"/>
    </source>
</evidence>
<accession>A0A835LKI1</accession>
<dbReference type="GO" id="GO:0009506">
    <property type="term" value="C:plasmodesma"/>
    <property type="evidence" value="ECO:0007669"/>
    <property type="project" value="TreeGrafter"/>
</dbReference>
<comment type="caution">
    <text evidence="7">The sequence shown here is derived from an EMBL/GenBank/DDBJ whole genome shotgun (WGS) entry which is preliminary data.</text>
</comment>
<evidence type="ECO:0000313" key="7">
    <source>
        <dbReference type="EMBL" id="KAF9598240.1"/>
    </source>
</evidence>
<dbReference type="Proteomes" id="UP000631114">
    <property type="component" value="Unassembled WGS sequence"/>
</dbReference>
<comment type="subcellular location">
    <subcellularLocation>
        <location evidence="1">Membrane</location>
        <topology evidence="1">Single-pass membrane protein</topology>
    </subcellularLocation>
</comment>
<keyword evidence="4 5" id="KW-0472">Membrane</keyword>
<proteinExistence type="predicted"/>
<evidence type="ECO:0000256" key="5">
    <source>
        <dbReference type="SAM" id="Phobius"/>
    </source>
</evidence>
<dbReference type="PANTHER" id="PTHR31415">
    <property type="entry name" value="OS05G0367900 PROTEIN"/>
    <property type="match status" value="1"/>
</dbReference>
<keyword evidence="3 5" id="KW-1133">Transmembrane helix</keyword>
<gene>
    <name evidence="7" type="ORF">IFM89_026016</name>
</gene>
<dbReference type="InterPro" id="IPR004864">
    <property type="entry name" value="LEA_2"/>
</dbReference>
<evidence type="ECO:0000259" key="6">
    <source>
        <dbReference type="Pfam" id="PF03168"/>
    </source>
</evidence>
<dbReference type="PANTHER" id="PTHR31415:SF4">
    <property type="entry name" value="NDR1_HIN1-LIKE PROTEIN 3"/>
    <property type="match status" value="1"/>
</dbReference>
<dbReference type="EMBL" id="JADFTS010000007">
    <property type="protein sequence ID" value="KAF9598240.1"/>
    <property type="molecule type" value="Genomic_DNA"/>
</dbReference>
<feature type="domain" description="Late embryogenesis abundant protein LEA-2 subgroup" evidence="6">
    <location>
        <begin position="100"/>
        <end position="201"/>
    </location>
</feature>
<keyword evidence="2 5" id="KW-0812">Transmembrane</keyword>
<evidence type="ECO:0000256" key="2">
    <source>
        <dbReference type="ARBA" id="ARBA00022692"/>
    </source>
</evidence>
<reference evidence="7 8" key="1">
    <citation type="submission" date="2020-10" db="EMBL/GenBank/DDBJ databases">
        <title>The Coptis chinensis genome and diversification of protoberbering-type alkaloids.</title>
        <authorList>
            <person name="Wang B."/>
            <person name="Shu S."/>
            <person name="Song C."/>
            <person name="Liu Y."/>
        </authorList>
    </citation>
    <scope>NUCLEOTIDE SEQUENCE [LARGE SCALE GENOMIC DNA]</scope>
    <source>
        <strain evidence="7">HL-2020</strain>
        <tissue evidence="7">Leaf</tissue>
    </source>
</reference>
<dbReference type="InterPro" id="IPR044839">
    <property type="entry name" value="NDR1-like"/>
</dbReference>
<evidence type="ECO:0000256" key="3">
    <source>
        <dbReference type="ARBA" id="ARBA00022989"/>
    </source>
</evidence>
<dbReference type="AlphaFoldDB" id="A0A835LKI1"/>
<protein>
    <recommendedName>
        <fullName evidence="6">Late embryogenesis abundant protein LEA-2 subgroup domain-containing protein</fullName>
    </recommendedName>
</protein>